<dbReference type="Gene3D" id="3.30.390.30">
    <property type="match status" value="1"/>
</dbReference>
<accession>Q2IIW3</accession>
<dbReference type="AlphaFoldDB" id="Q2IIW3"/>
<feature type="binding site" evidence="12">
    <location>
        <position position="272"/>
    </location>
    <ligand>
        <name>NAD(+)</name>
        <dbReference type="ChEBI" id="CHEBI:57540"/>
    </ligand>
</feature>
<feature type="binding site" evidence="12">
    <location>
        <position position="205"/>
    </location>
    <ligand>
        <name>NAD(+)</name>
        <dbReference type="ChEBI" id="CHEBI:57540"/>
    </ligand>
</feature>
<dbReference type="Pfam" id="PF07992">
    <property type="entry name" value="Pyr_redox_2"/>
    <property type="match status" value="1"/>
</dbReference>
<dbReference type="EMBL" id="CP000251">
    <property type="protein sequence ID" value="ABC81594.1"/>
    <property type="molecule type" value="Genomic_DNA"/>
</dbReference>
<comment type="similarity">
    <text evidence="1 14">Belongs to the class-I pyridine nucleotide-disulfide oxidoreductase family.</text>
</comment>
<dbReference type="Proteomes" id="UP000001935">
    <property type="component" value="Chromosome"/>
</dbReference>
<evidence type="ECO:0000256" key="8">
    <source>
        <dbReference type="ARBA" id="ARBA00023157"/>
    </source>
</evidence>
<evidence type="ECO:0000256" key="5">
    <source>
        <dbReference type="ARBA" id="ARBA00022827"/>
    </source>
</evidence>
<evidence type="ECO:0000256" key="13">
    <source>
        <dbReference type="PIRSR" id="PIRSR000350-4"/>
    </source>
</evidence>
<dbReference type="InterPro" id="IPR012999">
    <property type="entry name" value="Pyr_OxRdtase_I_AS"/>
</dbReference>
<dbReference type="InterPro" id="IPR050151">
    <property type="entry name" value="Class-I_Pyr_Nuc-Dis_Oxidored"/>
</dbReference>
<keyword evidence="4 14" id="KW-0285">Flavoprotein</keyword>
<dbReference type="GO" id="GO:0006103">
    <property type="term" value="P:2-oxoglutarate metabolic process"/>
    <property type="evidence" value="ECO:0007669"/>
    <property type="project" value="TreeGrafter"/>
</dbReference>
<reference evidence="17" key="1">
    <citation type="submission" date="2006-01" db="EMBL/GenBank/DDBJ databases">
        <title>Complete sequence of Anaeromyxobacter dehalogenans 2CP-C.</title>
        <authorList>
            <consortium name="US DOE Joint Genome Institute"/>
            <person name="Copeland A."/>
            <person name="Lucas S."/>
            <person name="Lapidus A."/>
            <person name="Barry K."/>
            <person name="Detter J.C."/>
            <person name="Glavina T."/>
            <person name="Hammon N."/>
            <person name="Israni S."/>
            <person name="Pitluck S."/>
            <person name="Brettin T."/>
            <person name="Bruce D."/>
            <person name="Han C."/>
            <person name="Tapia R."/>
            <person name="Gilna P."/>
            <person name="Kiss H."/>
            <person name="Schmutz J."/>
            <person name="Larimer F."/>
            <person name="Land M."/>
            <person name="Kyrpides N."/>
            <person name="Anderson I."/>
            <person name="Sanford R.A."/>
            <person name="Ritalahti K.M."/>
            <person name="Thomas H.S."/>
            <person name="Kirby J.R."/>
            <person name="Zhulin I.B."/>
            <person name="Loeffler F.E."/>
            <person name="Richardson P."/>
        </authorList>
    </citation>
    <scope>NUCLEOTIDE SEQUENCE</scope>
    <source>
        <strain evidence="17">2CP-C</strain>
    </source>
</reference>
<dbReference type="InterPro" id="IPR016156">
    <property type="entry name" value="FAD/NAD-linked_Rdtase_dimer_sf"/>
</dbReference>
<evidence type="ECO:0000256" key="10">
    <source>
        <dbReference type="ARBA" id="ARBA00049187"/>
    </source>
</evidence>
<feature type="binding site" evidence="12">
    <location>
        <begin position="182"/>
        <end position="189"/>
    </location>
    <ligand>
        <name>NAD(+)</name>
        <dbReference type="ChEBI" id="CHEBI:57540"/>
    </ligand>
</feature>
<evidence type="ECO:0000313" key="17">
    <source>
        <dbReference type="EMBL" id="ABC81594.1"/>
    </source>
</evidence>
<evidence type="ECO:0000256" key="14">
    <source>
        <dbReference type="RuleBase" id="RU003692"/>
    </source>
</evidence>
<keyword evidence="9 14" id="KW-0676">Redox-active center</keyword>
<dbReference type="eggNOG" id="COG1249">
    <property type="taxonomic scope" value="Bacteria"/>
</dbReference>
<evidence type="ECO:0000256" key="11">
    <source>
        <dbReference type="PIRSR" id="PIRSR000350-2"/>
    </source>
</evidence>
<keyword evidence="8" id="KW-1015">Disulfide bond</keyword>
<dbReference type="NCBIfam" id="TIGR01350">
    <property type="entry name" value="lipoamide_DH"/>
    <property type="match status" value="1"/>
</dbReference>
<keyword evidence="6 14" id="KW-0560">Oxidoreductase</keyword>
<evidence type="ECO:0000259" key="15">
    <source>
        <dbReference type="Pfam" id="PF02852"/>
    </source>
</evidence>
<keyword evidence="12" id="KW-0547">Nucleotide-binding</keyword>
<dbReference type="PRINTS" id="PR00368">
    <property type="entry name" value="FADPNR"/>
</dbReference>
<dbReference type="Pfam" id="PF02852">
    <property type="entry name" value="Pyr_redox_dim"/>
    <property type="match status" value="1"/>
</dbReference>
<keyword evidence="5 12" id="KW-0274">FAD</keyword>
<evidence type="ECO:0000256" key="2">
    <source>
        <dbReference type="ARBA" id="ARBA00012608"/>
    </source>
</evidence>
<dbReference type="SUPFAM" id="SSF51905">
    <property type="entry name" value="FAD/NAD(P)-binding domain"/>
    <property type="match status" value="1"/>
</dbReference>
<evidence type="ECO:0000256" key="9">
    <source>
        <dbReference type="ARBA" id="ARBA00023284"/>
    </source>
</evidence>
<organism evidence="17 18">
    <name type="scientific">Anaeromyxobacter dehalogenans (strain 2CP-C)</name>
    <dbReference type="NCBI Taxonomy" id="290397"/>
    <lineage>
        <taxon>Bacteria</taxon>
        <taxon>Pseudomonadati</taxon>
        <taxon>Myxococcota</taxon>
        <taxon>Myxococcia</taxon>
        <taxon>Myxococcales</taxon>
        <taxon>Cystobacterineae</taxon>
        <taxon>Anaeromyxobacteraceae</taxon>
        <taxon>Anaeromyxobacter</taxon>
    </lineage>
</organism>
<evidence type="ECO:0000256" key="7">
    <source>
        <dbReference type="ARBA" id="ARBA00023027"/>
    </source>
</evidence>
<evidence type="ECO:0000313" key="18">
    <source>
        <dbReference type="Proteomes" id="UP000001935"/>
    </source>
</evidence>
<name>Q2IIW3_ANADE</name>
<sequence>MPTQTYDAIVIGAGTGGYPAAIRLAQLGKKVALVEKDATLGGVCLNWGCIPSKALIAAANLVDEMRGAADRGIIAEPPRVDVAKLREFKDGVVKKLTGGVALLEKGNGVEVVRGTATVVGPTAVEVAGKDGQKTRLEAGAILVATGARPIEIPGFAFDGKDVWSAREAVDLPEVPKRLVCIGGGIIGMELGTVYAKLGAEVTFLEALPQVLTGVDPDAVRLVQKGLRQRGVAVHVNAKAKGYERRGKDLVVKVEIDGKEQEIACDKILVAVGFKPSSAGFGLEQVGVKIGPKGFIEVDPQYRTSVPTIFAAGDVTGPPLLAHKASKEGEIAAEVIAGHKTVRDWVGMPTAIFTDPEVAAVGLSEEEARKQGYDPIVGKFAFGALGRAIAIHHTEGFVKVVGDRKTKLLLGASICGPEAGDLIAEAALALEMGAYLEDVALTIHAHPTLPEAFNEACRAALGEAIHMLNRPERPRKGEAGAGARA</sequence>
<dbReference type="RefSeq" id="WP_011420877.1">
    <property type="nucleotide sequence ID" value="NC_007760.1"/>
</dbReference>
<comment type="miscellaneous">
    <text evidence="14">The active site is a redox-active disulfide bond.</text>
</comment>
<dbReference type="STRING" id="290397.Adeh_1822"/>
<dbReference type="OrthoDB" id="9786429at2"/>
<evidence type="ECO:0000256" key="1">
    <source>
        <dbReference type="ARBA" id="ARBA00007532"/>
    </source>
</evidence>
<keyword evidence="7 12" id="KW-0520">NAD</keyword>
<dbReference type="GO" id="GO:0050660">
    <property type="term" value="F:flavin adenine dinucleotide binding"/>
    <property type="evidence" value="ECO:0007669"/>
    <property type="project" value="InterPro"/>
</dbReference>
<dbReference type="GO" id="GO:0004148">
    <property type="term" value="F:dihydrolipoyl dehydrogenase (NADH) activity"/>
    <property type="evidence" value="ECO:0007669"/>
    <property type="project" value="UniProtKB-EC"/>
</dbReference>
<dbReference type="InterPro" id="IPR023753">
    <property type="entry name" value="FAD/NAD-binding_dom"/>
</dbReference>
<dbReference type="PRINTS" id="PR00411">
    <property type="entry name" value="PNDRDTASEI"/>
</dbReference>
<evidence type="ECO:0000256" key="6">
    <source>
        <dbReference type="ARBA" id="ARBA00023002"/>
    </source>
</evidence>
<evidence type="ECO:0000256" key="12">
    <source>
        <dbReference type="PIRSR" id="PIRSR000350-3"/>
    </source>
</evidence>
<evidence type="ECO:0000259" key="16">
    <source>
        <dbReference type="Pfam" id="PF07992"/>
    </source>
</evidence>
<evidence type="ECO:0000256" key="3">
    <source>
        <dbReference type="ARBA" id="ARBA00016961"/>
    </source>
</evidence>
<dbReference type="PIRSF" id="PIRSF000350">
    <property type="entry name" value="Mercury_reductase_MerA"/>
    <property type="match status" value="1"/>
</dbReference>
<dbReference type="InterPro" id="IPR006258">
    <property type="entry name" value="Lipoamide_DH"/>
</dbReference>
<feature type="binding site" evidence="12">
    <location>
        <position position="53"/>
    </location>
    <ligand>
        <name>FAD</name>
        <dbReference type="ChEBI" id="CHEBI:57692"/>
    </ligand>
</feature>
<comment type="cofactor">
    <cofactor evidence="12 14">
        <name>FAD</name>
        <dbReference type="ChEBI" id="CHEBI:57692"/>
    </cofactor>
    <text evidence="12 14">Binds 1 FAD per subunit.</text>
</comment>
<dbReference type="Gene3D" id="3.50.50.60">
    <property type="entry name" value="FAD/NAD(P)-binding domain"/>
    <property type="match status" value="2"/>
</dbReference>
<feature type="domain" description="FAD/NAD(P)-binding" evidence="16">
    <location>
        <begin position="6"/>
        <end position="328"/>
    </location>
</feature>
<gene>
    <name evidence="17" type="ordered locus">Adeh_1822</name>
</gene>
<comment type="catalytic activity">
    <reaction evidence="10 14">
        <text>N(6)-[(R)-dihydrolipoyl]-L-lysyl-[protein] + NAD(+) = N(6)-[(R)-lipoyl]-L-lysyl-[protein] + NADH + H(+)</text>
        <dbReference type="Rhea" id="RHEA:15045"/>
        <dbReference type="Rhea" id="RHEA-COMP:10474"/>
        <dbReference type="Rhea" id="RHEA-COMP:10475"/>
        <dbReference type="ChEBI" id="CHEBI:15378"/>
        <dbReference type="ChEBI" id="CHEBI:57540"/>
        <dbReference type="ChEBI" id="CHEBI:57945"/>
        <dbReference type="ChEBI" id="CHEBI:83099"/>
        <dbReference type="ChEBI" id="CHEBI:83100"/>
        <dbReference type="EC" id="1.8.1.4"/>
    </reaction>
</comment>
<dbReference type="HOGENOM" id="CLU_016755_0_1_7"/>
<dbReference type="InterPro" id="IPR036188">
    <property type="entry name" value="FAD/NAD-bd_sf"/>
</dbReference>
<dbReference type="EC" id="1.8.1.4" evidence="2 14"/>
<protein>
    <recommendedName>
        <fullName evidence="3 14">Dihydrolipoyl dehydrogenase</fullName>
        <ecNumber evidence="2 14">1.8.1.4</ecNumber>
    </recommendedName>
</protein>
<dbReference type="KEGG" id="ade:Adeh_1822"/>
<dbReference type="PANTHER" id="PTHR22912:SF160">
    <property type="entry name" value="DIHYDROLIPOYL DEHYDROGENASE"/>
    <property type="match status" value="1"/>
</dbReference>
<dbReference type="InterPro" id="IPR001100">
    <property type="entry name" value="Pyr_nuc-diS_OxRdtase"/>
</dbReference>
<dbReference type="FunFam" id="3.30.390.30:FF:000001">
    <property type="entry name" value="Dihydrolipoyl dehydrogenase"/>
    <property type="match status" value="1"/>
</dbReference>
<evidence type="ECO:0000256" key="4">
    <source>
        <dbReference type="ARBA" id="ARBA00022630"/>
    </source>
</evidence>
<proteinExistence type="inferred from homology"/>
<dbReference type="PROSITE" id="PS00076">
    <property type="entry name" value="PYRIDINE_REDOX_1"/>
    <property type="match status" value="1"/>
</dbReference>
<dbReference type="SUPFAM" id="SSF55424">
    <property type="entry name" value="FAD/NAD-linked reductases, dimerisation (C-terminal) domain"/>
    <property type="match status" value="1"/>
</dbReference>
<feature type="domain" description="Pyridine nucleotide-disulphide oxidoreductase dimerisation" evidence="15">
    <location>
        <begin position="347"/>
        <end position="455"/>
    </location>
</feature>
<feature type="active site" description="Proton acceptor" evidence="11">
    <location>
        <position position="445"/>
    </location>
</feature>
<feature type="binding site" evidence="12">
    <location>
        <position position="313"/>
    </location>
    <ligand>
        <name>FAD</name>
        <dbReference type="ChEBI" id="CHEBI:57692"/>
    </ligand>
</feature>
<dbReference type="InterPro" id="IPR004099">
    <property type="entry name" value="Pyr_nucl-diS_OxRdtase_dimer"/>
</dbReference>
<feature type="disulfide bond" description="Redox-active" evidence="13">
    <location>
        <begin position="44"/>
        <end position="49"/>
    </location>
</feature>
<dbReference type="PANTHER" id="PTHR22912">
    <property type="entry name" value="DISULFIDE OXIDOREDUCTASE"/>
    <property type="match status" value="1"/>
</dbReference>